<accession>A0AAE1B1G8</accession>
<organism evidence="1 2">
    <name type="scientific">Elysia crispata</name>
    <name type="common">lettuce slug</name>
    <dbReference type="NCBI Taxonomy" id="231223"/>
    <lineage>
        <taxon>Eukaryota</taxon>
        <taxon>Metazoa</taxon>
        <taxon>Spiralia</taxon>
        <taxon>Lophotrochozoa</taxon>
        <taxon>Mollusca</taxon>
        <taxon>Gastropoda</taxon>
        <taxon>Heterobranchia</taxon>
        <taxon>Euthyneura</taxon>
        <taxon>Panpulmonata</taxon>
        <taxon>Sacoglossa</taxon>
        <taxon>Placobranchoidea</taxon>
        <taxon>Plakobranchidae</taxon>
        <taxon>Elysia</taxon>
    </lineage>
</organism>
<gene>
    <name evidence="1" type="ORF">RRG08_060495</name>
</gene>
<proteinExistence type="predicted"/>
<sequence>MLNLPHRGKFIKMVGLHEKVSWFSSLADPPTTLGIGSFVDMSCFLKIASSVLSRMKDVLFVTRLNIFRGNTPSYSSPSMISTLACNKVGSTRFSGH</sequence>
<comment type="caution">
    <text evidence="1">The sequence shown here is derived from an EMBL/GenBank/DDBJ whole genome shotgun (WGS) entry which is preliminary data.</text>
</comment>
<evidence type="ECO:0000313" key="1">
    <source>
        <dbReference type="EMBL" id="KAK3797151.1"/>
    </source>
</evidence>
<reference evidence="1" key="1">
    <citation type="journal article" date="2023" name="G3 (Bethesda)">
        <title>A reference genome for the long-term kleptoplast-retaining sea slug Elysia crispata morphotype clarki.</title>
        <authorList>
            <person name="Eastman K.E."/>
            <person name="Pendleton A.L."/>
            <person name="Shaikh M.A."/>
            <person name="Suttiyut T."/>
            <person name="Ogas R."/>
            <person name="Tomko P."/>
            <person name="Gavelis G."/>
            <person name="Widhalm J.R."/>
            <person name="Wisecaver J.H."/>
        </authorList>
    </citation>
    <scope>NUCLEOTIDE SEQUENCE</scope>
    <source>
        <strain evidence="1">ECLA1</strain>
    </source>
</reference>
<dbReference type="EMBL" id="JAWDGP010000802">
    <property type="protein sequence ID" value="KAK3797151.1"/>
    <property type="molecule type" value="Genomic_DNA"/>
</dbReference>
<protein>
    <submittedName>
        <fullName evidence="1">Uncharacterized protein</fullName>
    </submittedName>
</protein>
<dbReference type="Proteomes" id="UP001283361">
    <property type="component" value="Unassembled WGS sequence"/>
</dbReference>
<dbReference type="AlphaFoldDB" id="A0AAE1B1G8"/>
<name>A0AAE1B1G8_9GAST</name>
<evidence type="ECO:0000313" key="2">
    <source>
        <dbReference type="Proteomes" id="UP001283361"/>
    </source>
</evidence>
<keyword evidence="2" id="KW-1185">Reference proteome</keyword>